<dbReference type="CDD" id="cd17769">
    <property type="entry name" value="NP_TgUP-like"/>
    <property type="match status" value="1"/>
</dbReference>
<dbReference type="GO" id="GO:0005829">
    <property type="term" value="C:cytosol"/>
    <property type="evidence" value="ECO:0007669"/>
    <property type="project" value="TreeGrafter"/>
</dbReference>
<dbReference type="SUPFAM" id="SSF53167">
    <property type="entry name" value="Purine and uridine phosphorylases"/>
    <property type="match status" value="1"/>
</dbReference>
<feature type="region of interest" description="Disordered" evidence="1">
    <location>
        <begin position="38"/>
        <end position="66"/>
    </location>
</feature>
<dbReference type="PANTHER" id="PTHR43691">
    <property type="entry name" value="URIDINE PHOSPHORYLASE"/>
    <property type="match status" value="1"/>
</dbReference>
<dbReference type="InterPro" id="IPR000845">
    <property type="entry name" value="Nucleoside_phosphorylase_d"/>
</dbReference>
<reference evidence="3" key="1">
    <citation type="submission" date="2014-11" db="EMBL/GenBank/DDBJ databases">
        <authorList>
            <person name="Otto D Thomas"/>
            <person name="Naeem Raeece"/>
        </authorList>
    </citation>
    <scope>NUCLEOTIDE SEQUENCE</scope>
</reference>
<proteinExistence type="predicted"/>
<dbReference type="PhylomeDB" id="A0A0G4HYX7"/>
<dbReference type="Gene3D" id="3.40.50.1580">
    <property type="entry name" value="Nucleoside phosphorylase domain"/>
    <property type="match status" value="1"/>
</dbReference>
<feature type="domain" description="Nucleoside phosphorylase" evidence="2">
    <location>
        <begin position="99"/>
        <end position="356"/>
    </location>
</feature>
<organism evidence="3">
    <name type="scientific">Chromera velia CCMP2878</name>
    <dbReference type="NCBI Taxonomy" id="1169474"/>
    <lineage>
        <taxon>Eukaryota</taxon>
        <taxon>Sar</taxon>
        <taxon>Alveolata</taxon>
        <taxon>Colpodellida</taxon>
        <taxon>Chromeraceae</taxon>
        <taxon>Chromera</taxon>
    </lineage>
</organism>
<dbReference type="GO" id="GO:0004850">
    <property type="term" value="F:uridine phosphorylase activity"/>
    <property type="evidence" value="ECO:0007669"/>
    <property type="project" value="TreeGrafter"/>
</dbReference>
<sequence length="362" mass="39012">MLVKLEDCLALLNKAGHSEVAKVLNETFGSNPAAATTAKLENGSAPSVEKEQTPAEKPPSRRPSTRLDSYVVGANSILRKPDGTVYHLGVKEGDVCSRILTVGSLSRAEMLAELLDKDTGNYREFRSERNMNVFSGTYKGTEVSVISIGMGAPMADFFMREVSAVCSGPLAIVRLGTCGISAAGASPGTLMIASKGSSYVYRNYVHWDGQWPMTAGKEATPSGATEDPYLITLPVPCSAELSDALAKCAKEVGVSSVYKGLNACGESFYSCQGREEADFEDRNTWMNARLDDLGVDFIEMESHQIFHLAKCRKMPTYTAACAIGLVHRRTGTANVTAEMLKEMERTAGKACLEALVQFKMDA</sequence>
<accession>A0A0G4HYX7</accession>
<evidence type="ECO:0000256" key="1">
    <source>
        <dbReference type="SAM" id="MobiDB-lite"/>
    </source>
</evidence>
<name>A0A0G4HYX7_9ALVE</name>
<dbReference type="GO" id="GO:0006218">
    <property type="term" value="P:uridine catabolic process"/>
    <property type="evidence" value="ECO:0007669"/>
    <property type="project" value="TreeGrafter"/>
</dbReference>
<dbReference type="AlphaFoldDB" id="A0A0G4HYX7"/>
<dbReference type="VEuPathDB" id="CryptoDB:Cvel_9598"/>
<gene>
    <name evidence="3" type="ORF">Cvel_9598</name>
</gene>
<dbReference type="PANTHER" id="PTHR43691:SF14">
    <property type="entry name" value="URIDINE PHOSPHORYLASE"/>
    <property type="match status" value="1"/>
</dbReference>
<dbReference type="InterPro" id="IPR035994">
    <property type="entry name" value="Nucleoside_phosphorylase_sf"/>
</dbReference>
<dbReference type="Pfam" id="PF01048">
    <property type="entry name" value="PNP_UDP_1"/>
    <property type="match status" value="1"/>
</dbReference>
<protein>
    <recommendedName>
        <fullName evidence="2">Nucleoside phosphorylase domain-containing protein</fullName>
    </recommendedName>
</protein>
<evidence type="ECO:0000259" key="2">
    <source>
        <dbReference type="Pfam" id="PF01048"/>
    </source>
</evidence>
<dbReference type="EMBL" id="CDMZ01004444">
    <property type="protein sequence ID" value="CEM49759.1"/>
    <property type="molecule type" value="Genomic_DNA"/>
</dbReference>
<evidence type="ECO:0000313" key="3">
    <source>
        <dbReference type="EMBL" id="CEM49759.1"/>
    </source>
</evidence>